<sequence length="448" mass="50946">MLIRFFFRSGFQAGKVKRKTIDNCEQSVRLGLDTIRKLIAAEEPDVEILSMDEALGSGRGDNYTSMLYRLSVKGRKRGPAGEEQPWERSIIYKVLPESQERRDAFKSELLFRNEVVFYTKVWPALMELQTEGKVVFNGLAKIYIARDDLIAMEDLRAKGFKMADRRKGLQVDKLKHVLKALAGFHALSLTLKDLRPDVFARLSNPENAKAGEAVQETLFRMENVEWYRQYYRTATSNAFKMVSEGLPESLEPRRDEILGKFRDFLKEDTFFSTMCKLTAAQGPLTVVCHGDCWTNNFLFKEKNDPDSEAVCLVDFQLVRVGSLALDLAYIFYCCTSGELRKVYMTQLLQHYHRHLMSALYTLNPAAESTKDPATMWNLLTEEMHRCSLFGLGSALDMLPISTCTSDQAPDVYEGKEASERMLAPPPAGAECTRLMTDLVVELVNNRAI</sequence>
<feature type="domain" description="CHK kinase-like" evidence="1">
    <location>
        <begin position="150"/>
        <end position="361"/>
    </location>
</feature>
<dbReference type="OrthoDB" id="191037at2759"/>
<comment type="caution">
    <text evidence="2">The sequence shown here is derived from an EMBL/GenBank/DDBJ whole genome shotgun (WGS) entry which is preliminary data.</text>
</comment>
<dbReference type="Pfam" id="PF02958">
    <property type="entry name" value="EcKL"/>
    <property type="match status" value="1"/>
</dbReference>
<organism evidence="2 3">
    <name type="scientific">Trichomalopsis sarcophagae</name>
    <dbReference type="NCBI Taxonomy" id="543379"/>
    <lineage>
        <taxon>Eukaryota</taxon>
        <taxon>Metazoa</taxon>
        <taxon>Ecdysozoa</taxon>
        <taxon>Arthropoda</taxon>
        <taxon>Hexapoda</taxon>
        <taxon>Insecta</taxon>
        <taxon>Pterygota</taxon>
        <taxon>Neoptera</taxon>
        <taxon>Endopterygota</taxon>
        <taxon>Hymenoptera</taxon>
        <taxon>Apocrita</taxon>
        <taxon>Proctotrupomorpha</taxon>
        <taxon>Chalcidoidea</taxon>
        <taxon>Pteromalidae</taxon>
        <taxon>Pteromalinae</taxon>
        <taxon>Trichomalopsis</taxon>
    </lineage>
</organism>
<dbReference type="InterPro" id="IPR011009">
    <property type="entry name" value="Kinase-like_dom_sf"/>
</dbReference>
<evidence type="ECO:0000313" key="2">
    <source>
        <dbReference type="EMBL" id="OXU23976.1"/>
    </source>
</evidence>
<dbReference type="EMBL" id="NNAY01001437">
    <property type="protein sequence ID" value="OXU23976.1"/>
    <property type="molecule type" value="Genomic_DNA"/>
</dbReference>
<evidence type="ECO:0000313" key="3">
    <source>
        <dbReference type="Proteomes" id="UP000215335"/>
    </source>
</evidence>
<dbReference type="SMART" id="SM00587">
    <property type="entry name" value="CHK"/>
    <property type="match status" value="1"/>
</dbReference>
<dbReference type="Gene3D" id="3.90.1200.10">
    <property type="match status" value="1"/>
</dbReference>
<dbReference type="SUPFAM" id="SSF56112">
    <property type="entry name" value="Protein kinase-like (PK-like)"/>
    <property type="match status" value="1"/>
</dbReference>
<dbReference type="PANTHER" id="PTHR11012">
    <property type="entry name" value="PROTEIN KINASE-LIKE DOMAIN-CONTAINING"/>
    <property type="match status" value="1"/>
</dbReference>
<name>A0A232EZP2_9HYME</name>
<proteinExistence type="predicted"/>
<evidence type="ECO:0000259" key="1">
    <source>
        <dbReference type="SMART" id="SM00587"/>
    </source>
</evidence>
<dbReference type="InterPro" id="IPR004119">
    <property type="entry name" value="EcKL"/>
</dbReference>
<reference evidence="2 3" key="1">
    <citation type="journal article" date="2017" name="Curr. Biol.">
        <title>The Evolution of Venom by Co-option of Single-Copy Genes.</title>
        <authorList>
            <person name="Martinson E.O."/>
            <person name="Mrinalini"/>
            <person name="Kelkar Y.D."/>
            <person name="Chang C.H."/>
            <person name="Werren J.H."/>
        </authorList>
    </citation>
    <scope>NUCLEOTIDE SEQUENCE [LARGE SCALE GENOMIC DNA]</scope>
    <source>
        <strain evidence="2 3">Alberta</strain>
        <tissue evidence="2">Whole body</tissue>
    </source>
</reference>
<gene>
    <name evidence="2" type="ORF">TSAR_004195</name>
</gene>
<accession>A0A232EZP2</accession>
<dbReference type="InterPro" id="IPR015897">
    <property type="entry name" value="CHK_kinase-like"/>
</dbReference>
<dbReference type="AlphaFoldDB" id="A0A232EZP2"/>
<dbReference type="Proteomes" id="UP000215335">
    <property type="component" value="Unassembled WGS sequence"/>
</dbReference>
<keyword evidence="3" id="KW-1185">Reference proteome</keyword>
<dbReference type="PANTHER" id="PTHR11012:SF30">
    <property type="entry name" value="PROTEIN KINASE-LIKE DOMAIN-CONTAINING"/>
    <property type="match status" value="1"/>
</dbReference>
<protein>
    <recommendedName>
        <fullName evidence="1">CHK kinase-like domain-containing protein</fullName>
    </recommendedName>
</protein>